<dbReference type="PANTHER" id="PTHR33309:SF3">
    <property type="entry name" value="CCHC-TYPE DOMAIN-CONTAINING PROTEIN"/>
    <property type="match status" value="1"/>
</dbReference>
<dbReference type="EMBL" id="CACRXK020017294">
    <property type="protein sequence ID" value="CAB4031013.1"/>
    <property type="molecule type" value="Genomic_DNA"/>
</dbReference>
<sequence>MGELGLGREALATICKILNMPPPVSDSAYQKHNRSVNLATRKVLEERLNDAGHRVRTFLQKDDAEILDVAVSFDGTWSKRGFTANYGVGIVISADTGEVLDYVVLSKVCELCKATEKHKSNPEKYQEWKDAHAASGLCQKNYNGSSPAMEKEAARILWSRSVDKHKFRHIDMVCDGDSKAYGEVWDIYGVCDDCEKYENMDKQSAEYQKWLKSKAHATWEREHSTSNENCHRVSKLDCVGHVQKRMGKNLIALSGKSKLADGKPVGGRAGRLTRPMIDKLQKYYGNAIRRCVDKKAKSKQEVEDAVKRMQCALYVTIATMVNDKKMGNRSIVQYPSYHHVQFHLNTQHIERDFMGGQSGH</sequence>
<name>A0A6S7KSQ3_PARCT</name>
<dbReference type="PANTHER" id="PTHR33309">
    <property type="entry name" value="KERATIN, ULTRA HIGH-SULFUR MATRIX PROTEIN-LIKE"/>
    <property type="match status" value="1"/>
</dbReference>
<feature type="domain" description="Mutator-like transposase" evidence="1">
    <location>
        <begin position="3"/>
        <end position="184"/>
    </location>
</feature>
<evidence type="ECO:0000313" key="3">
    <source>
        <dbReference type="Proteomes" id="UP001152795"/>
    </source>
</evidence>
<gene>
    <name evidence="2" type="ORF">PACLA_8A016138</name>
</gene>
<dbReference type="Proteomes" id="UP001152795">
    <property type="component" value="Unassembled WGS sequence"/>
</dbReference>
<dbReference type="Pfam" id="PF20700">
    <property type="entry name" value="Mutator"/>
    <property type="match status" value="2"/>
</dbReference>
<evidence type="ECO:0000259" key="1">
    <source>
        <dbReference type="Pfam" id="PF20700"/>
    </source>
</evidence>
<evidence type="ECO:0000313" key="2">
    <source>
        <dbReference type="EMBL" id="CAB4031013.1"/>
    </source>
</evidence>
<feature type="domain" description="Mutator-like transposase" evidence="1">
    <location>
        <begin position="230"/>
        <end position="309"/>
    </location>
</feature>
<comment type="caution">
    <text evidence="2">The sequence shown here is derived from an EMBL/GenBank/DDBJ whole genome shotgun (WGS) entry which is preliminary data.</text>
</comment>
<dbReference type="OrthoDB" id="5986605at2759"/>
<organism evidence="2 3">
    <name type="scientific">Paramuricea clavata</name>
    <name type="common">Red gorgonian</name>
    <name type="synonym">Violescent sea-whip</name>
    <dbReference type="NCBI Taxonomy" id="317549"/>
    <lineage>
        <taxon>Eukaryota</taxon>
        <taxon>Metazoa</taxon>
        <taxon>Cnidaria</taxon>
        <taxon>Anthozoa</taxon>
        <taxon>Octocorallia</taxon>
        <taxon>Malacalcyonacea</taxon>
        <taxon>Plexauridae</taxon>
        <taxon>Paramuricea</taxon>
    </lineage>
</organism>
<dbReference type="AlphaFoldDB" id="A0A6S7KSQ3"/>
<accession>A0A6S7KSQ3</accession>
<protein>
    <recommendedName>
        <fullName evidence="1">Mutator-like transposase domain-containing protein</fullName>
    </recommendedName>
</protein>
<reference evidence="2" key="1">
    <citation type="submission" date="2020-04" db="EMBL/GenBank/DDBJ databases">
        <authorList>
            <person name="Alioto T."/>
            <person name="Alioto T."/>
            <person name="Gomez Garrido J."/>
        </authorList>
    </citation>
    <scope>NUCLEOTIDE SEQUENCE</scope>
    <source>
        <strain evidence="2">A484AB</strain>
    </source>
</reference>
<proteinExistence type="predicted"/>
<dbReference type="InterPro" id="IPR049012">
    <property type="entry name" value="Mutator_transp_dom"/>
</dbReference>
<keyword evidence="3" id="KW-1185">Reference proteome</keyword>